<reference evidence="4" key="1">
    <citation type="submission" date="2025-08" db="UniProtKB">
        <authorList>
            <consortium name="Ensembl"/>
        </authorList>
    </citation>
    <scope>IDENTIFICATION</scope>
</reference>
<dbReference type="AlphaFoldDB" id="A0A3B3R883"/>
<keyword evidence="1" id="KW-1133">Transmembrane helix</keyword>
<dbReference type="GeneTree" id="ENSGT00390000016401"/>
<dbReference type="STRING" id="1676925.ENSPKIP00000013841"/>
<reference evidence="4" key="2">
    <citation type="submission" date="2025-09" db="UniProtKB">
        <authorList>
            <consortium name="Ensembl"/>
        </authorList>
    </citation>
    <scope>IDENTIFICATION</scope>
</reference>
<protein>
    <submittedName>
        <fullName evidence="4">GH3 domain containing</fullName>
    </submittedName>
</protein>
<keyword evidence="1" id="KW-0812">Transmembrane</keyword>
<name>A0A3B3R883_9TELE</name>
<evidence type="ECO:0000313" key="5">
    <source>
        <dbReference type="Proteomes" id="UP000261540"/>
    </source>
</evidence>
<evidence type="ECO:0000259" key="2">
    <source>
        <dbReference type="Pfam" id="PF23571"/>
    </source>
</evidence>
<feature type="transmembrane region" description="Helical" evidence="1">
    <location>
        <begin position="9"/>
        <end position="26"/>
    </location>
</feature>
<dbReference type="PANTHER" id="PTHR31901:SF9">
    <property type="entry name" value="GH3 DOMAIN-CONTAINING PROTEIN"/>
    <property type="match status" value="1"/>
</dbReference>
<evidence type="ECO:0000259" key="3">
    <source>
        <dbReference type="Pfam" id="PF23572"/>
    </source>
</evidence>
<dbReference type="InterPro" id="IPR055378">
    <property type="entry name" value="GH3_C"/>
</dbReference>
<organism evidence="4 5">
    <name type="scientific">Paramormyrops kingsleyae</name>
    <dbReference type="NCBI Taxonomy" id="1676925"/>
    <lineage>
        <taxon>Eukaryota</taxon>
        <taxon>Metazoa</taxon>
        <taxon>Chordata</taxon>
        <taxon>Craniata</taxon>
        <taxon>Vertebrata</taxon>
        <taxon>Euteleostomi</taxon>
        <taxon>Actinopterygii</taxon>
        <taxon>Neopterygii</taxon>
        <taxon>Teleostei</taxon>
        <taxon>Osteoglossocephala</taxon>
        <taxon>Osteoglossomorpha</taxon>
        <taxon>Osteoglossiformes</taxon>
        <taxon>Mormyridae</taxon>
        <taxon>Paramormyrops</taxon>
    </lineage>
</organism>
<dbReference type="InterPro" id="IPR055377">
    <property type="entry name" value="GH3_M"/>
</dbReference>
<dbReference type="GO" id="GO:0005737">
    <property type="term" value="C:cytoplasm"/>
    <property type="evidence" value="ECO:0007669"/>
    <property type="project" value="TreeGrafter"/>
</dbReference>
<proteinExistence type="predicted"/>
<feature type="domain" description="GH3 C-terminal" evidence="3">
    <location>
        <begin position="515"/>
        <end position="625"/>
    </location>
</feature>
<evidence type="ECO:0000313" key="4">
    <source>
        <dbReference type="Ensembl" id="ENSPKIP00000013841.1"/>
    </source>
</evidence>
<feature type="transmembrane region" description="Helical" evidence="1">
    <location>
        <begin position="38"/>
        <end position="56"/>
    </location>
</feature>
<feature type="transmembrane region" description="Helical" evidence="1">
    <location>
        <begin position="68"/>
        <end position="86"/>
    </location>
</feature>
<dbReference type="InterPro" id="IPR004993">
    <property type="entry name" value="GH3"/>
</dbReference>
<keyword evidence="1" id="KW-0472">Membrane</keyword>
<dbReference type="Proteomes" id="UP000261540">
    <property type="component" value="Unplaced"/>
</dbReference>
<dbReference type="GO" id="GO:0016881">
    <property type="term" value="F:acid-amino acid ligase activity"/>
    <property type="evidence" value="ECO:0007669"/>
    <property type="project" value="TreeGrafter"/>
</dbReference>
<dbReference type="Pfam" id="PF23571">
    <property type="entry name" value="GH3_M"/>
    <property type="match status" value="1"/>
</dbReference>
<dbReference type="Pfam" id="PF23572">
    <property type="entry name" value="GH3_C"/>
    <property type="match status" value="1"/>
</dbReference>
<keyword evidence="5" id="KW-1185">Reference proteome</keyword>
<sequence>MLKIRPSRLCGYFALTSLLVIFLIAVGYNTELLQDTRLLPSVTAAVILCGVTITWRDIRWRAKRESRTASALIITFIARGIIGWLGKRQRNRLEADTLDVRRVQEETLLKRLHKTANTDYGRQYDFKSIKDCETFRQHHPITVYENYRDLVEQVAAGESRLLIAEKPHLLVMTSGISGKCCMLPRMKDTNTDLFLQGVAVCLDTIKRSFPASEVLQRTTGFYYDSNSGCSETGIPIRSNISILASSCSTLLHHLLSIYTTPAPALQVRNKRDALYLHLLFALRDSALGALESDFASEIFDAFSSLQERWQELVEDVELGRVSPQLDLEHGTRKTLEGLLRPDPERAAHLRAEFEKGFLGIAPRLWPRLSLILAVDSGSDQIHGELLRQHYCEGVPFYSPVYAAAEGLIGVNVCPEKEPRQYLLCPRSMFCEFVPEASLEEEQPPTLTMEQVQQGQCYELVVTNASGLFRYRIGDVLRITAFHNQCPVVEFQYRRGQMLNVRGERISEAMFLGSLKRAVSQWPGAELLDYCCVESSILGQASGGSDPHYQVFLELRGVRNLTEEQRYKLDHCLQEHSAVYKSFRFKGSIGPMRVQLVGRGAFLELRSSLSSLPPATFKMQRVLRSKECADFLLRRTIS</sequence>
<dbReference type="CTD" id="84514"/>
<dbReference type="Pfam" id="PF03321">
    <property type="entry name" value="GH3"/>
    <property type="match status" value="1"/>
</dbReference>
<dbReference type="PANTHER" id="PTHR31901">
    <property type="entry name" value="GH3 DOMAIN-CONTAINING PROTEIN"/>
    <property type="match status" value="1"/>
</dbReference>
<evidence type="ECO:0000256" key="1">
    <source>
        <dbReference type="SAM" id="Phobius"/>
    </source>
</evidence>
<accession>A0A3B3R883</accession>
<feature type="domain" description="GH3 middle" evidence="2">
    <location>
        <begin position="421"/>
        <end position="493"/>
    </location>
</feature>
<dbReference type="Ensembl" id="ENSPKIT00000038271.1">
    <property type="protein sequence ID" value="ENSPKIP00000013841.1"/>
    <property type="gene ID" value="ENSPKIG00000001116.1"/>
</dbReference>